<accession>A0ABD1IX75</accession>
<dbReference type="PANTHER" id="PTHR24103">
    <property type="entry name" value="E3 UBIQUITIN-PROTEIN LIGASE TRIM"/>
    <property type="match status" value="1"/>
</dbReference>
<protein>
    <recommendedName>
        <fullName evidence="3">B30.2/SPRY domain-containing protein</fullName>
    </recommendedName>
</protein>
<feature type="domain" description="B30.2/SPRY" evidence="3">
    <location>
        <begin position="146"/>
        <end position="340"/>
    </location>
</feature>
<dbReference type="Gene3D" id="2.60.120.920">
    <property type="match status" value="1"/>
</dbReference>
<evidence type="ECO:0000313" key="4">
    <source>
        <dbReference type="EMBL" id="KAL2079467.1"/>
    </source>
</evidence>
<dbReference type="SMART" id="SM00449">
    <property type="entry name" value="SPRY"/>
    <property type="match status" value="1"/>
</dbReference>
<dbReference type="AlphaFoldDB" id="A0ABD1IX75"/>
<keyword evidence="2" id="KW-1133">Transmembrane helix</keyword>
<dbReference type="InterPro" id="IPR006574">
    <property type="entry name" value="PRY"/>
</dbReference>
<dbReference type="InterPro" id="IPR013320">
    <property type="entry name" value="ConA-like_dom_sf"/>
</dbReference>
<comment type="caution">
    <text evidence="4">The sequence shown here is derived from an EMBL/GenBank/DDBJ whole genome shotgun (WGS) entry which is preliminary data.</text>
</comment>
<dbReference type="InterPro" id="IPR050143">
    <property type="entry name" value="TRIM/RBCC"/>
</dbReference>
<dbReference type="InterPro" id="IPR001870">
    <property type="entry name" value="B30.2/SPRY"/>
</dbReference>
<dbReference type="InterPro" id="IPR043136">
    <property type="entry name" value="B30.2/SPRY_sf"/>
</dbReference>
<feature type="transmembrane region" description="Helical" evidence="2">
    <location>
        <begin position="60"/>
        <end position="83"/>
    </location>
</feature>
<feature type="coiled-coil region" evidence="1">
    <location>
        <begin position="118"/>
        <end position="166"/>
    </location>
</feature>
<dbReference type="SUPFAM" id="SSF49899">
    <property type="entry name" value="Concanavalin A-like lectins/glucanases"/>
    <property type="match status" value="1"/>
</dbReference>
<dbReference type="EMBL" id="JBHFQA010000022">
    <property type="protein sequence ID" value="KAL2079467.1"/>
    <property type="molecule type" value="Genomic_DNA"/>
</dbReference>
<name>A0ABD1IX75_9TELE</name>
<keyword evidence="1" id="KW-0175">Coiled coil</keyword>
<evidence type="ECO:0000256" key="1">
    <source>
        <dbReference type="SAM" id="Coils"/>
    </source>
</evidence>
<keyword evidence="2" id="KW-0472">Membrane</keyword>
<proteinExistence type="predicted"/>
<feature type="coiled-coil region" evidence="1">
    <location>
        <begin position="5"/>
        <end position="46"/>
    </location>
</feature>
<dbReference type="InterPro" id="IPR003877">
    <property type="entry name" value="SPRY_dom"/>
</dbReference>
<organism evidence="4 5">
    <name type="scientific">Coilia grayii</name>
    <name type="common">Gray's grenadier anchovy</name>
    <dbReference type="NCBI Taxonomy" id="363190"/>
    <lineage>
        <taxon>Eukaryota</taxon>
        <taxon>Metazoa</taxon>
        <taxon>Chordata</taxon>
        <taxon>Craniata</taxon>
        <taxon>Vertebrata</taxon>
        <taxon>Euteleostomi</taxon>
        <taxon>Actinopterygii</taxon>
        <taxon>Neopterygii</taxon>
        <taxon>Teleostei</taxon>
        <taxon>Clupei</taxon>
        <taxon>Clupeiformes</taxon>
        <taxon>Clupeoidei</taxon>
        <taxon>Engraulidae</taxon>
        <taxon>Coilinae</taxon>
        <taxon>Coilia</taxon>
    </lineage>
</organism>
<dbReference type="Pfam" id="PF13765">
    <property type="entry name" value="PRY"/>
    <property type="match status" value="1"/>
</dbReference>
<dbReference type="FunFam" id="2.60.120.920:FF:000004">
    <property type="entry name" value="Butyrophilin subfamily 1 member A1"/>
    <property type="match status" value="1"/>
</dbReference>
<evidence type="ECO:0000256" key="2">
    <source>
        <dbReference type="SAM" id="Phobius"/>
    </source>
</evidence>
<dbReference type="InterPro" id="IPR003879">
    <property type="entry name" value="Butyrophylin_SPRY"/>
</dbReference>
<reference evidence="4 5" key="1">
    <citation type="submission" date="2024-09" db="EMBL/GenBank/DDBJ databases">
        <title>A chromosome-level genome assembly of Gray's grenadier anchovy, Coilia grayii.</title>
        <authorList>
            <person name="Fu Z."/>
        </authorList>
    </citation>
    <scope>NUCLEOTIDE SEQUENCE [LARGE SCALE GENOMIC DNA]</scope>
    <source>
        <strain evidence="4">G4</strain>
        <tissue evidence="4">Muscle</tissue>
    </source>
</reference>
<dbReference type="Pfam" id="PF00622">
    <property type="entry name" value="SPRY"/>
    <property type="match status" value="1"/>
</dbReference>
<evidence type="ECO:0000259" key="3">
    <source>
        <dbReference type="PROSITE" id="PS50188"/>
    </source>
</evidence>
<dbReference type="SMART" id="SM00589">
    <property type="entry name" value="PRY"/>
    <property type="match status" value="1"/>
</dbReference>
<dbReference type="CDD" id="cd13733">
    <property type="entry name" value="SPRY_PRY_C-I_1"/>
    <property type="match status" value="1"/>
</dbReference>
<dbReference type="PROSITE" id="PS50188">
    <property type="entry name" value="B302_SPRY"/>
    <property type="match status" value="1"/>
</dbReference>
<evidence type="ECO:0000313" key="5">
    <source>
        <dbReference type="Proteomes" id="UP001591681"/>
    </source>
</evidence>
<keyword evidence="5" id="KW-1185">Reference proteome</keyword>
<dbReference type="PRINTS" id="PR01407">
    <property type="entry name" value="BUTYPHLNCDUF"/>
</dbReference>
<dbReference type="Proteomes" id="UP001591681">
    <property type="component" value="Unassembled WGS sequence"/>
</dbReference>
<gene>
    <name evidence="4" type="ORF">ACEWY4_025211</name>
</gene>
<sequence length="342" mass="39125">MTAEKAQLEERNAILTHDKSQLETKLSAMTGERDELQRRLSELESHDMKTIKQHAGLHKLLVVFLGLLCAFLLAVIVGLIVTMTEDRQQLQDCQISHGNLSTTAQERELQEHELHQRFTNLAKEKSQVQSRYNQLQDEKAQLEAKCSAAAEERDELQRRITRLVNVVLDPDTAHPNLMVSHDGKQVRLGDTKQNLPYYSPKRFNTVPCILGKGGISSGKFYYEVEVRQKMCWDIGVAKESINRKGQITYKTQNGYWIVMMRGNGYFAPEFHAVPLYLKQKPERVGVFVDYEAGLVSFYDADSWYHIHSYTSASFSEKLYPFLSTCAIPNQVPLIISPVKRQC</sequence>
<keyword evidence="2" id="KW-0812">Transmembrane</keyword>
<dbReference type="Gene3D" id="1.20.5.1000">
    <property type="entry name" value="arf6 gtpase in complex with a specific effector, jip4"/>
    <property type="match status" value="2"/>
</dbReference>